<gene>
    <name evidence="1" type="ORF">C7387_0682</name>
</gene>
<dbReference type="GeneID" id="66902752"/>
<dbReference type="Proteomes" id="UP000267341">
    <property type="component" value="Unassembled WGS sequence"/>
</dbReference>
<reference evidence="1 2" key="1">
    <citation type="submission" date="2018-10" db="EMBL/GenBank/DDBJ databases">
        <title>Genomic Encyclopedia of Type Strains, Phase IV (KMG-IV): sequencing the most valuable type-strain genomes for metagenomic binning, comparative biology and taxonomic classification.</title>
        <authorList>
            <person name="Goeker M."/>
        </authorList>
    </citation>
    <scope>NUCLEOTIDE SEQUENCE [LARGE SCALE GENOMIC DNA]</scope>
    <source>
        <strain evidence="1 2">DSM 5079</strain>
    </source>
</reference>
<dbReference type="EMBL" id="RBIZ01000003">
    <property type="protein sequence ID" value="RKR64005.1"/>
    <property type="molecule type" value="Genomic_DNA"/>
</dbReference>
<proteinExistence type="predicted"/>
<organism evidence="1 2">
    <name type="scientific">Yokenella regensburgei</name>
    <dbReference type="NCBI Taxonomy" id="158877"/>
    <lineage>
        <taxon>Bacteria</taxon>
        <taxon>Pseudomonadati</taxon>
        <taxon>Pseudomonadota</taxon>
        <taxon>Gammaproteobacteria</taxon>
        <taxon>Enterobacterales</taxon>
        <taxon>Enterobacteriaceae</taxon>
        <taxon>Yokenella</taxon>
    </lineage>
</organism>
<sequence>MTTFTKEQLIQHIARHSDQIQREIKATPKGDNSYNEKILAVNEIALAALTKTCGHINVDCDDGEMRCLDCGKTWEV</sequence>
<name>A0ABX9S3Q2_9ENTR</name>
<keyword evidence="2" id="KW-1185">Reference proteome</keyword>
<evidence type="ECO:0000313" key="1">
    <source>
        <dbReference type="EMBL" id="RKR64005.1"/>
    </source>
</evidence>
<dbReference type="RefSeq" id="WP_120816059.1">
    <property type="nucleotide sequence ID" value="NZ_RBIZ01000003.1"/>
</dbReference>
<protein>
    <recommendedName>
        <fullName evidence="3">Phage protein</fullName>
    </recommendedName>
</protein>
<evidence type="ECO:0000313" key="2">
    <source>
        <dbReference type="Proteomes" id="UP000267341"/>
    </source>
</evidence>
<evidence type="ECO:0008006" key="3">
    <source>
        <dbReference type="Google" id="ProtNLM"/>
    </source>
</evidence>
<comment type="caution">
    <text evidence="1">The sequence shown here is derived from an EMBL/GenBank/DDBJ whole genome shotgun (WGS) entry which is preliminary data.</text>
</comment>
<accession>A0ABX9S3Q2</accession>